<name>A0AAV5FKZ8_ELECO</name>
<evidence type="ECO:0000313" key="2">
    <source>
        <dbReference type="Proteomes" id="UP001054889"/>
    </source>
</evidence>
<proteinExistence type="predicted"/>
<dbReference type="Proteomes" id="UP001054889">
    <property type="component" value="Unassembled WGS sequence"/>
</dbReference>
<keyword evidence="2" id="KW-1185">Reference proteome</keyword>
<gene>
    <name evidence="1" type="primary">gb23884</name>
    <name evidence="1" type="ORF">PR202_gb23884</name>
</gene>
<comment type="caution">
    <text evidence="1">The sequence shown here is derived from an EMBL/GenBank/DDBJ whole genome shotgun (WGS) entry which is preliminary data.</text>
</comment>
<accession>A0AAV5FKZ8</accession>
<dbReference type="Gene3D" id="3.40.50.2000">
    <property type="entry name" value="Glycogen Phosphorylase B"/>
    <property type="match status" value="1"/>
</dbReference>
<dbReference type="SUPFAM" id="SSF53756">
    <property type="entry name" value="UDP-Glycosyltransferase/glycogen phosphorylase"/>
    <property type="match status" value="1"/>
</dbReference>
<protein>
    <submittedName>
        <fullName evidence="1">Uncharacterized protein</fullName>
    </submittedName>
</protein>
<evidence type="ECO:0000313" key="1">
    <source>
        <dbReference type="EMBL" id="GJN35140.1"/>
    </source>
</evidence>
<reference evidence="1" key="1">
    <citation type="journal article" date="2018" name="DNA Res.">
        <title>Multiple hybrid de novo genome assembly of finger millet, an orphan allotetraploid crop.</title>
        <authorList>
            <person name="Hatakeyama M."/>
            <person name="Aluri S."/>
            <person name="Balachadran M.T."/>
            <person name="Sivarajan S.R."/>
            <person name="Patrignani A."/>
            <person name="Gruter S."/>
            <person name="Poveda L."/>
            <person name="Shimizu-Inatsugi R."/>
            <person name="Baeten J."/>
            <person name="Francoijs K.J."/>
            <person name="Nataraja K.N."/>
            <person name="Reddy Y.A.N."/>
            <person name="Phadnis S."/>
            <person name="Ravikumar R.L."/>
            <person name="Schlapbach R."/>
            <person name="Sreeman S.M."/>
            <person name="Shimizu K.K."/>
        </authorList>
    </citation>
    <scope>NUCLEOTIDE SEQUENCE</scope>
</reference>
<organism evidence="1 2">
    <name type="scientific">Eleusine coracana subsp. coracana</name>
    <dbReference type="NCBI Taxonomy" id="191504"/>
    <lineage>
        <taxon>Eukaryota</taxon>
        <taxon>Viridiplantae</taxon>
        <taxon>Streptophyta</taxon>
        <taxon>Embryophyta</taxon>
        <taxon>Tracheophyta</taxon>
        <taxon>Spermatophyta</taxon>
        <taxon>Magnoliopsida</taxon>
        <taxon>Liliopsida</taxon>
        <taxon>Poales</taxon>
        <taxon>Poaceae</taxon>
        <taxon>PACMAD clade</taxon>
        <taxon>Chloridoideae</taxon>
        <taxon>Cynodonteae</taxon>
        <taxon>Eleusininae</taxon>
        <taxon>Eleusine</taxon>
    </lineage>
</organism>
<dbReference type="AlphaFoldDB" id="A0AAV5FKZ8"/>
<dbReference type="EMBL" id="BQKI01000087">
    <property type="protein sequence ID" value="GJN35140.1"/>
    <property type="molecule type" value="Genomic_DNA"/>
</dbReference>
<sequence>MQGYDDGLVTAQEVEAKVRLVMESEEGKELKKKVAVAKDKAAAAFKSGGSSEKAFVDFLNGIESSSTLGWNGQGSRAFSRPSLTTHCLSCEVEVAVCPQLDLTSALPDTSVRLDPATQQLVPNLQTFPDILSRGGPSWCAHPPHLASRPSCASNNHSSTLSARLRATEVAVVPAIAAAEHEVATVRLASQVRREAEEHEAAAAREACLMAAQAEAARVAETER</sequence>
<reference evidence="1" key="2">
    <citation type="submission" date="2021-12" db="EMBL/GenBank/DDBJ databases">
        <title>Resequencing data analysis of finger millet.</title>
        <authorList>
            <person name="Hatakeyama M."/>
            <person name="Aluri S."/>
            <person name="Balachadran M.T."/>
            <person name="Sivarajan S.R."/>
            <person name="Poveda L."/>
            <person name="Shimizu-Inatsugi R."/>
            <person name="Schlapbach R."/>
            <person name="Sreeman S.M."/>
            <person name="Shimizu K.K."/>
        </authorList>
    </citation>
    <scope>NUCLEOTIDE SEQUENCE</scope>
</reference>